<dbReference type="EMBL" id="SDPU01000007">
    <property type="protein sequence ID" value="RYU15272.1"/>
    <property type="molecule type" value="Genomic_DNA"/>
</dbReference>
<dbReference type="InterPro" id="IPR029787">
    <property type="entry name" value="Nucleotide_cyclase"/>
</dbReference>
<dbReference type="RefSeq" id="WP_129985135.1">
    <property type="nucleotide sequence ID" value="NZ_SDPU01000007.1"/>
</dbReference>
<dbReference type="Pfam" id="PF00563">
    <property type="entry name" value="EAL"/>
    <property type="match status" value="1"/>
</dbReference>
<dbReference type="InterPro" id="IPR035919">
    <property type="entry name" value="EAL_sf"/>
</dbReference>
<feature type="domain" description="EAL" evidence="2">
    <location>
        <begin position="492"/>
        <end position="746"/>
    </location>
</feature>
<evidence type="ECO:0000313" key="4">
    <source>
        <dbReference type="EMBL" id="RYU15272.1"/>
    </source>
</evidence>
<dbReference type="PROSITE" id="PS50883">
    <property type="entry name" value="EAL"/>
    <property type="match status" value="1"/>
</dbReference>
<dbReference type="SMART" id="SM00267">
    <property type="entry name" value="GGDEF"/>
    <property type="match status" value="1"/>
</dbReference>
<evidence type="ECO:0000259" key="3">
    <source>
        <dbReference type="PROSITE" id="PS50887"/>
    </source>
</evidence>
<keyword evidence="1" id="KW-1133">Transmembrane helix</keyword>
<feature type="transmembrane region" description="Helical" evidence="1">
    <location>
        <begin position="12"/>
        <end position="34"/>
    </location>
</feature>
<comment type="caution">
    <text evidence="4">The sequence shown here is derived from an EMBL/GenBank/DDBJ whole genome shotgun (WGS) entry which is preliminary data.</text>
</comment>
<feature type="transmembrane region" description="Helical" evidence="1">
    <location>
        <begin position="263"/>
        <end position="282"/>
    </location>
</feature>
<dbReference type="InterPro" id="IPR043128">
    <property type="entry name" value="Rev_trsase/Diguanyl_cyclase"/>
</dbReference>
<dbReference type="NCBIfam" id="TIGR00254">
    <property type="entry name" value="GGDEF"/>
    <property type="match status" value="1"/>
</dbReference>
<feature type="transmembrane region" description="Helical" evidence="1">
    <location>
        <begin position="204"/>
        <end position="226"/>
    </location>
</feature>
<name>A0A4Q5J949_9ACTN</name>
<dbReference type="SUPFAM" id="SSF141868">
    <property type="entry name" value="EAL domain-like"/>
    <property type="match status" value="1"/>
</dbReference>
<dbReference type="GO" id="GO:0071111">
    <property type="term" value="F:cyclic-guanylate-specific phosphodiesterase activity"/>
    <property type="evidence" value="ECO:0007669"/>
    <property type="project" value="InterPro"/>
</dbReference>
<dbReference type="CDD" id="cd01949">
    <property type="entry name" value="GGDEF"/>
    <property type="match status" value="1"/>
</dbReference>
<evidence type="ECO:0000259" key="2">
    <source>
        <dbReference type="PROSITE" id="PS50883"/>
    </source>
</evidence>
<evidence type="ECO:0000256" key="1">
    <source>
        <dbReference type="SAM" id="Phobius"/>
    </source>
</evidence>
<keyword evidence="5" id="KW-1185">Reference proteome</keyword>
<dbReference type="CDD" id="cd01948">
    <property type="entry name" value="EAL"/>
    <property type="match status" value="1"/>
</dbReference>
<dbReference type="OrthoDB" id="23692at2"/>
<accession>A0A4Q5J949</accession>
<feature type="domain" description="GGDEF" evidence="3">
    <location>
        <begin position="352"/>
        <end position="485"/>
    </location>
</feature>
<dbReference type="PANTHER" id="PTHR33121">
    <property type="entry name" value="CYCLIC DI-GMP PHOSPHODIESTERASE PDEF"/>
    <property type="match status" value="1"/>
</dbReference>
<dbReference type="SMART" id="SM00052">
    <property type="entry name" value="EAL"/>
    <property type="match status" value="1"/>
</dbReference>
<feature type="transmembrane region" description="Helical" evidence="1">
    <location>
        <begin position="46"/>
        <end position="65"/>
    </location>
</feature>
<dbReference type="Gene3D" id="3.30.70.270">
    <property type="match status" value="1"/>
</dbReference>
<dbReference type="InterPro" id="IPR001633">
    <property type="entry name" value="EAL_dom"/>
</dbReference>
<evidence type="ECO:0000313" key="5">
    <source>
        <dbReference type="Proteomes" id="UP000291189"/>
    </source>
</evidence>
<gene>
    <name evidence="4" type="ORF">ETU37_01665</name>
</gene>
<keyword evidence="1" id="KW-0472">Membrane</keyword>
<dbReference type="AlphaFoldDB" id="A0A4Q5J949"/>
<dbReference type="PANTHER" id="PTHR33121:SF70">
    <property type="entry name" value="SIGNALING PROTEIN YKOW"/>
    <property type="match status" value="1"/>
</dbReference>
<feature type="transmembrane region" description="Helical" evidence="1">
    <location>
        <begin position="138"/>
        <end position="156"/>
    </location>
</feature>
<protein>
    <submittedName>
        <fullName evidence="4">EAL domain-containing protein</fullName>
    </submittedName>
</protein>
<sequence>MLLSGTASDRVVRVLVTVVAGLALVVTVHNLPAIRPSHTFIPWVDGWVQGSCFVLAAVLCLLRAARRDEDAWLWLWIGLGLSARALGFVTYFGWVRFVVPPVYPSLADAFWLLTPVLMMVGLVLLVRSRFSFVSAGMALDGIATALFAGGVAVALLGPTLLGRVGGAPSVVFTNLAYPVLDIALLMVVASVLAAYRWQPPLPIWALFAGVLSFVVVDTVFLAQITAGTWRPGTLLVGFTLLTNFVLAAAGFLPSRPAVRRELLPTLAVPGALALLCVTALVYAAVSDALVVASVLIGLALVVVLARTTLTFRTVVGVAAGREDRVDELTEVQSRRAFHEHLGRTLRGRSRQLPLALLIFDVDDFKAVNEALGHAHGDRVLRQVADRLLDVLRPADRLGRMSGDEFAILLEAADAEVALATAERITLAMRRPFPTAGRELDVSASVGIAVFPGDGTEPGELLQHADLAMYEAKVNRVGHSLYRPEPHRANLVRLESVERIRRAIQADEIVLHYQPIVRLDSGEVQGFEALCRWQNPDLGLVPPAGFLPLAESGGLMRLLTLNVLGQAVRQAADWRRLGHDATVAVNLSVTNLLDVAFPDQLAMLLESEGLPGQSLELELTEDLFMADPDRARGVIRDLRWLGVRMMVDDYGTGYSSLGYLRDLHEITGLKLDRSFVTHLVDDQRAAAIVESTLTLARSLDLRVVAEGVETAAARDRLADLGCELAQGYLFARPAPAAVLTFDGIEEARARPRG</sequence>
<feature type="transmembrane region" description="Helical" evidence="1">
    <location>
        <begin position="106"/>
        <end position="126"/>
    </location>
</feature>
<organism evidence="4 5">
    <name type="scientific">Nocardioides iriomotensis</name>
    <dbReference type="NCBI Taxonomy" id="715784"/>
    <lineage>
        <taxon>Bacteria</taxon>
        <taxon>Bacillati</taxon>
        <taxon>Actinomycetota</taxon>
        <taxon>Actinomycetes</taxon>
        <taxon>Propionibacteriales</taxon>
        <taxon>Nocardioidaceae</taxon>
        <taxon>Nocardioides</taxon>
    </lineage>
</organism>
<dbReference type="InterPro" id="IPR050706">
    <property type="entry name" value="Cyclic-di-GMP_PDE-like"/>
</dbReference>
<feature type="transmembrane region" description="Helical" evidence="1">
    <location>
        <begin position="288"/>
        <end position="305"/>
    </location>
</feature>
<feature type="transmembrane region" description="Helical" evidence="1">
    <location>
        <begin position="72"/>
        <end position="94"/>
    </location>
</feature>
<proteinExistence type="predicted"/>
<keyword evidence="1" id="KW-0812">Transmembrane</keyword>
<dbReference type="SUPFAM" id="SSF55073">
    <property type="entry name" value="Nucleotide cyclase"/>
    <property type="match status" value="1"/>
</dbReference>
<feature type="transmembrane region" description="Helical" evidence="1">
    <location>
        <begin position="176"/>
        <end position="197"/>
    </location>
</feature>
<feature type="transmembrane region" description="Helical" evidence="1">
    <location>
        <begin position="232"/>
        <end position="251"/>
    </location>
</feature>
<dbReference type="Pfam" id="PF00990">
    <property type="entry name" value="GGDEF"/>
    <property type="match status" value="1"/>
</dbReference>
<reference evidence="4 5" key="1">
    <citation type="submission" date="2019-01" db="EMBL/GenBank/DDBJ databases">
        <title>Nocardioides guangzhouensis sp. nov., an actinobacterium isolated from soil.</title>
        <authorList>
            <person name="Fu Y."/>
            <person name="Cai Y."/>
            <person name="Lin Z."/>
            <person name="Chen P."/>
        </authorList>
    </citation>
    <scope>NUCLEOTIDE SEQUENCE [LARGE SCALE GENOMIC DNA]</scope>
    <source>
        <strain evidence="4 5">NBRC 105384</strain>
    </source>
</reference>
<dbReference type="Proteomes" id="UP000291189">
    <property type="component" value="Unassembled WGS sequence"/>
</dbReference>
<dbReference type="InterPro" id="IPR000160">
    <property type="entry name" value="GGDEF_dom"/>
</dbReference>
<dbReference type="PROSITE" id="PS50887">
    <property type="entry name" value="GGDEF"/>
    <property type="match status" value="1"/>
</dbReference>
<dbReference type="Gene3D" id="3.20.20.450">
    <property type="entry name" value="EAL domain"/>
    <property type="match status" value="1"/>
</dbReference>